<organism evidence="6 7">
    <name type="scientific">Corchorus olitorius</name>
    <dbReference type="NCBI Taxonomy" id="93759"/>
    <lineage>
        <taxon>Eukaryota</taxon>
        <taxon>Viridiplantae</taxon>
        <taxon>Streptophyta</taxon>
        <taxon>Embryophyta</taxon>
        <taxon>Tracheophyta</taxon>
        <taxon>Spermatophyta</taxon>
        <taxon>Magnoliopsida</taxon>
        <taxon>eudicotyledons</taxon>
        <taxon>Gunneridae</taxon>
        <taxon>Pentapetalae</taxon>
        <taxon>rosids</taxon>
        <taxon>malvids</taxon>
        <taxon>Malvales</taxon>
        <taxon>Malvaceae</taxon>
        <taxon>Grewioideae</taxon>
        <taxon>Apeibeae</taxon>
        <taxon>Corchorus</taxon>
    </lineage>
</organism>
<accession>A0A1R3GEU7</accession>
<dbReference type="InterPro" id="IPR027417">
    <property type="entry name" value="P-loop_NTPase"/>
</dbReference>
<dbReference type="EMBL" id="AWUE01022722">
    <property type="protein sequence ID" value="OMO56596.1"/>
    <property type="molecule type" value="Genomic_DNA"/>
</dbReference>
<dbReference type="Gene3D" id="3.40.50.300">
    <property type="entry name" value="P-loop containing nucleotide triphosphate hydrolases"/>
    <property type="match status" value="2"/>
</dbReference>
<dbReference type="Proteomes" id="UP000187203">
    <property type="component" value="Unassembled WGS sequence"/>
</dbReference>
<keyword evidence="3" id="KW-0347">Helicase</keyword>
<evidence type="ECO:0000256" key="1">
    <source>
        <dbReference type="ARBA" id="ARBA00022741"/>
    </source>
</evidence>
<proteinExistence type="predicted"/>
<keyword evidence="4" id="KW-0067">ATP-binding</keyword>
<dbReference type="GO" id="GO:0004386">
    <property type="term" value="F:helicase activity"/>
    <property type="evidence" value="ECO:0007669"/>
    <property type="project" value="UniProtKB-KW"/>
</dbReference>
<sequence>MAKGDDAVRRKKNKAQRKKLNRQNDSSTVSARVASIIAAKKRRKAGKRRNCQGMCFSLPTPDDPFNDRLEKKDIGRKESKKIVSSKLDKKITGQRKEAVPRKGSVLGHNMELDSLENINVKVMSLKDEKKSVTLTDNMGKPKPANSGRTKIQPDVHGHQEQACESSGCPSKYLILCLKGIEEALCHDGAYNCEEEKPLFVNTWGVEFWKCYSVGKDIVETSGSSSDVAQIAWIASTAADAIARREKEGLLFSGPFLLFLVPSKEKALQVRSLCKPLKAHGIHTVSLHPGASLDHQISGLQSCEPEFLVSTPERLLELLSLKAIDISGVSMLVVDGMGSLSGGASLDAIKSIRQAISGKPHTVVFNDSFSNASVHAVQNLLTGSVQRLSVNDSVASQGACIMQSIRVCSSKGEQTMKCILALGNEHCNQIIPQPSKALYIVAKDKNVHKLISAVKFKTRPVVSIVDTDHISSTDLGEYDVVTIPDFVLSIDDYVQILTRMAQHTVNGVLHTFLIKDDEEHVGPLIKILEQCGQAVPEALRKLCEASHLC</sequence>
<feature type="region of interest" description="Disordered" evidence="5">
    <location>
        <begin position="1"/>
        <end position="31"/>
    </location>
</feature>
<keyword evidence="7" id="KW-1185">Reference proteome</keyword>
<dbReference type="OrthoDB" id="1902637at2759"/>
<feature type="compositionally biased region" description="Basic residues" evidence="5">
    <location>
        <begin position="9"/>
        <end position="21"/>
    </location>
</feature>
<evidence type="ECO:0000256" key="2">
    <source>
        <dbReference type="ARBA" id="ARBA00022801"/>
    </source>
</evidence>
<comment type="caution">
    <text evidence="6">The sequence shown here is derived from an EMBL/GenBank/DDBJ whole genome shotgun (WGS) entry which is preliminary data.</text>
</comment>
<gene>
    <name evidence="6" type="ORF">COLO4_35597</name>
</gene>
<keyword evidence="2" id="KW-0378">Hydrolase</keyword>
<name>A0A1R3GEU7_9ROSI</name>
<protein>
    <submittedName>
        <fullName evidence="6">Uncharacterized protein</fullName>
    </submittedName>
</protein>
<keyword evidence="1" id="KW-0547">Nucleotide-binding</keyword>
<evidence type="ECO:0000256" key="3">
    <source>
        <dbReference type="ARBA" id="ARBA00022806"/>
    </source>
</evidence>
<dbReference type="GO" id="GO:0005524">
    <property type="term" value="F:ATP binding"/>
    <property type="evidence" value="ECO:0007669"/>
    <property type="project" value="UniProtKB-KW"/>
</dbReference>
<dbReference type="STRING" id="93759.A0A1R3GEU7"/>
<dbReference type="GO" id="GO:0016787">
    <property type="term" value="F:hydrolase activity"/>
    <property type="evidence" value="ECO:0007669"/>
    <property type="project" value="UniProtKB-KW"/>
</dbReference>
<evidence type="ECO:0000313" key="7">
    <source>
        <dbReference type="Proteomes" id="UP000187203"/>
    </source>
</evidence>
<evidence type="ECO:0000256" key="4">
    <source>
        <dbReference type="ARBA" id="ARBA00022840"/>
    </source>
</evidence>
<reference evidence="7" key="1">
    <citation type="submission" date="2013-09" db="EMBL/GenBank/DDBJ databases">
        <title>Corchorus olitorius genome sequencing.</title>
        <authorList>
            <person name="Alam M."/>
            <person name="Haque M.S."/>
            <person name="Islam M.S."/>
            <person name="Emdad E.M."/>
            <person name="Islam M.M."/>
            <person name="Ahmed B."/>
            <person name="Halim A."/>
            <person name="Hossen Q.M.M."/>
            <person name="Hossain M.Z."/>
            <person name="Ahmed R."/>
            <person name="Khan M.M."/>
            <person name="Islam R."/>
            <person name="Rashid M.M."/>
            <person name="Khan S.A."/>
            <person name="Rahman M.S."/>
            <person name="Alam M."/>
            <person name="Yahiya A.S."/>
            <person name="Khan M.S."/>
            <person name="Azam M.S."/>
            <person name="Haque T."/>
            <person name="Lashkar M.Z.H."/>
            <person name="Akhand A.I."/>
            <person name="Morshed G."/>
            <person name="Roy S."/>
            <person name="Uddin K.S."/>
            <person name="Rabeya T."/>
            <person name="Hossain A.S."/>
            <person name="Chowdhury A."/>
            <person name="Snigdha A.R."/>
            <person name="Mortoza M.S."/>
            <person name="Matin S.A."/>
            <person name="Hoque S.M.E."/>
            <person name="Islam M.K."/>
            <person name="Roy D.K."/>
            <person name="Haider R."/>
            <person name="Moosa M.M."/>
            <person name="Elias S.M."/>
            <person name="Hasan A.M."/>
            <person name="Jahan S."/>
            <person name="Shafiuddin M."/>
            <person name="Mahmood N."/>
            <person name="Shommy N.S."/>
        </authorList>
    </citation>
    <scope>NUCLEOTIDE SEQUENCE [LARGE SCALE GENOMIC DNA]</scope>
    <source>
        <strain evidence="7">cv. O-4</strain>
    </source>
</reference>
<dbReference type="SUPFAM" id="SSF52540">
    <property type="entry name" value="P-loop containing nucleoside triphosphate hydrolases"/>
    <property type="match status" value="1"/>
</dbReference>
<evidence type="ECO:0000256" key="5">
    <source>
        <dbReference type="SAM" id="MobiDB-lite"/>
    </source>
</evidence>
<dbReference type="AlphaFoldDB" id="A0A1R3GEU7"/>
<evidence type="ECO:0000313" key="6">
    <source>
        <dbReference type="EMBL" id="OMO56596.1"/>
    </source>
</evidence>
<dbReference type="PANTHER" id="PTHR47960">
    <property type="entry name" value="DEAD-BOX ATP-DEPENDENT RNA HELICASE 50"/>
    <property type="match status" value="1"/>
</dbReference>